<sequence>MDAAEAFTYSAYSDNGANRSLELVKFLHEARTKVCTLKAMDSAAATGTLKYVRFLHAHQFQGCTTEAMDAVVSRWAGQARRKRKLHLQAVAKRFKNMPSLPPPRTTAAAFADFAMSAKSAKRSLESIKFLHGARTEGCTSKAMDSAAATGNLDVVRFLHEHRSEGCTTKAMDVAVSQRASHAAQARRQCDAVLEAPAERFKNMALSSACKRGCGELMRFLVAKSPRLLTLEALTDATRYRNIEALRILY</sequence>
<evidence type="ECO:0000313" key="1">
    <source>
        <dbReference type="EMBL" id="RKO93719.1"/>
    </source>
</evidence>
<dbReference type="SUPFAM" id="SSF140860">
    <property type="entry name" value="Pseudo ankyrin repeat-like"/>
    <property type="match status" value="1"/>
</dbReference>
<reference evidence="2" key="1">
    <citation type="journal article" date="2018" name="Nat. Microbiol.">
        <title>Leveraging single-cell genomics to expand the fungal tree of life.</title>
        <authorList>
            <person name="Ahrendt S.R."/>
            <person name="Quandt C.A."/>
            <person name="Ciobanu D."/>
            <person name="Clum A."/>
            <person name="Salamov A."/>
            <person name="Andreopoulos B."/>
            <person name="Cheng J.F."/>
            <person name="Woyke T."/>
            <person name="Pelin A."/>
            <person name="Henrissat B."/>
            <person name="Reynolds N.K."/>
            <person name="Benny G.L."/>
            <person name="Smith M.E."/>
            <person name="James T.Y."/>
            <person name="Grigoriev I.V."/>
        </authorList>
    </citation>
    <scope>NUCLEOTIDE SEQUENCE [LARGE SCALE GENOMIC DNA]</scope>
</reference>
<name>A0A4P9WL22_9FUNG</name>
<evidence type="ECO:0000313" key="2">
    <source>
        <dbReference type="Proteomes" id="UP000269721"/>
    </source>
</evidence>
<dbReference type="AlphaFoldDB" id="A0A4P9WL22"/>
<dbReference type="EMBL" id="KZ994138">
    <property type="protein sequence ID" value="RKO93719.1"/>
    <property type="molecule type" value="Genomic_DNA"/>
</dbReference>
<dbReference type="Gene3D" id="1.25.40.20">
    <property type="entry name" value="Ankyrin repeat-containing domain"/>
    <property type="match status" value="1"/>
</dbReference>
<proteinExistence type="predicted"/>
<accession>A0A4P9WL22</accession>
<dbReference type="PANTHER" id="PTHR46586">
    <property type="entry name" value="ANKYRIN REPEAT-CONTAINING PROTEIN"/>
    <property type="match status" value="1"/>
</dbReference>
<dbReference type="PANTHER" id="PTHR46586:SF3">
    <property type="entry name" value="ANKYRIN REPEAT-CONTAINING PROTEIN"/>
    <property type="match status" value="1"/>
</dbReference>
<dbReference type="InterPro" id="IPR052050">
    <property type="entry name" value="SecEffector_AnkRepeat"/>
</dbReference>
<gene>
    <name evidence="1" type="ORF">BDK51DRAFT_31894</name>
</gene>
<organism evidence="1 2">
    <name type="scientific">Blyttiomyces helicus</name>
    <dbReference type="NCBI Taxonomy" id="388810"/>
    <lineage>
        <taxon>Eukaryota</taxon>
        <taxon>Fungi</taxon>
        <taxon>Fungi incertae sedis</taxon>
        <taxon>Chytridiomycota</taxon>
        <taxon>Chytridiomycota incertae sedis</taxon>
        <taxon>Chytridiomycetes</taxon>
        <taxon>Chytridiomycetes incertae sedis</taxon>
        <taxon>Blyttiomyces</taxon>
    </lineage>
</organism>
<protein>
    <recommendedName>
        <fullName evidence="3">Ankyrin repeat-containing domain protein</fullName>
    </recommendedName>
</protein>
<dbReference type="InterPro" id="IPR036770">
    <property type="entry name" value="Ankyrin_rpt-contain_sf"/>
</dbReference>
<dbReference type="Proteomes" id="UP000269721">
    <property type="component" value="Unassembled WGS sequence"/>
</dbReference>
<keyword evidence="2" id="KW-1185">Reference proteome</keyword>
<evidence type="ECO:0008006" key="3">
    <source>
        <dbReference type="Google" id="ProtNLM"/>
    </source>
</evidence>